<dbReference type="Pfam" id="PF13649">
    <property type="entry name" value="Methyltransf_25"/>
    <property type="match status" value="1"/>
</dbReference>
<accession>A0AAN4PQC0</accession>
<comment type="caution">
    <text evidence="2">The sequence shown here is derived from an EMBL/GenBank/DDBJ whole genome shotgun (WGS) entry which is preliminary data.</text>
</comment>
<evidence type="ECO:0000313" key="2">
    <source>
        <dbReference type="EMBL" id="GAQ08395.1"/>
    </source>
</evidence>
<reference evidence="2 3" key="1">
    <citation type="submission" date="2015-11" db="EMBL/GenBank/DDBJ databases">
        <title>Aspergillus lentulus strain IFM 54703T.</title>
        <authorList>
            <person name="Kusuya Y."/>
            <person name="Sakai K."/>
            <person name="Kamei K."/>
            <person name="Takahashi H."/>
            <person name="Yaguchi T."/>
        </authorList>
    </citation>
    <scope>NUCLEOTIDE SEQUENCE [LARGE SCALE GENOMIC DNA]</scope>
    <source>
        <strain evidence="2 3">IFM 54703</strain>
    </source>
</reference>
<dbReference type="PANTHER" id="PTHR31793">
    <property type="entry name" value="4-HYDROXYBENZOYL-COA THIOESTERASE FAMILY MEMBER"/>
    <property type="match status" value="1"/>
</dbReference>
<proteinExistence type="predicted"/>
<dbReference type="SUPFAM" id="SSF53335">
    <property type="entry name" value="S-adenosyl-L-methionine-dependent methyltransferases"/>
    <property type="match status" value="1"/>
</dbReference>
<dbReference type="Proteomes" id="UP000051487">
    <property type="component" value="Unassembled WGS sequence"/>
</dbReference>
<dbReference type="CDD" id="cd00586">
    <property type="entry name" value="4HBT"/>
    <property type="match status" value="1"/>
</dbReference>
<dbReference type="GO" id="GO:0047617">
    <property type="term" value="F:fatty acyl-CoA hydrolase activity"/>
    <property type="evidence" value="ECO:0007669"/>
    <property type="project" value="TreeGrafter"/>
</dbReference>
<dbReference type="AlphaFoldDB" id="A0AAN4PQC0"/>
<dbReference type="InterPro" id="IPR050563">
    <property type="entry name" value="4-hydroxybenzoyl-CoA_TE"/>
</dbReference>
<evidence type="ECO:0000313" key="3">
    <source>
        <dbReference type="Proteomes" id="UP000051487"/>
    </source>
</evidence>
<feature type="domain" description="Methyltransferase" evidence="1">
    <location>
        <begin position="103"/>
        <end position="202"/>
    </location>
</feature>
<organism evidence="2 3">
    <name type="scientific">Aspergillus lentulus</name>
    <dbReference type="NCBI Taxonomy" id="293939"/>
    <lineage>
        <taxon>Eukaryota</taxon>
        <taxon>Fungi</taxon>
        <taxon>Dikarya</taxon>
        <taxon>Ascomycota</taxon>
        <taxon>Pezizomycotina</taxon>
        <taxon>Eurotiomycetes</taxon>
        <taxon>Eurotiomycetidae</taxon>
        <taxon>Eurotiales</taxon>
        <taxon>Aspergillaceae</taxon>
        <taxon>Aspergillus</taxon>
        <taxon>Aspergillus subgen. Fumigati</taxon>
    </lineage>
</organism>
<gene>
    <name evidence="2" type="ORF">ALT_5716</name>
</gene>
<dbReference type="SUPFAM" id="SSF54637">
    <property type="entry name" value="Thioesterase/thiol ester dehydrase-isomerase"/>
    <property type="match status" value="1"/>
</dbReference>
<dbReference type="Gene3D" id="3.10.129.10">
    <property type="entry name" value="Hotdog Thioesterase"/>
    <property type="match status" value="1"/>
</dbReference>
<dbReference type="CDD" id="cd02440">
    <property type="entry name" value="AdoMet_MTases"/>
    <property type="match status" value="1"/>
</dbReference>
<dbReference type="Pfam" id="PF13279">
    <property type="entry name" value="4HBT_2"/>
    <property type="match status" value="1"/>
</dbReference>
<sequence length="651" mass="74452">MDMMQTTFTPVASGSDLHSTLSSTAPTWAGTSTSSLSSMNDYTSYPLVRQGDRTYLRDPENLYPLPSDLPEIHRQTLRSLMLIRVFGGPFCTPSLNEQPPKRVLEIACGSGLWSSMCHDYFSRRGHRNIAFHGIDLVSVAPDLRKKGVNWHFKRHDLRKPRLPYPDDYFDFVFIKDAGMCPSSPAQQASGLSEPLRVLKSGGILEVWDSDWVFRSLLPNPAPARKLASREQEVADSTATYTFSPATPFTGAQNKFLQDYNSWVEKAFDRRKLTAIPCATIGLSFNAEVDILEKVDSRRIAIPLGELRWEREGGRPRKQLTAEQMSIRRTALLTVIQMIEGMEPMLMEASGKSRDEWDRWWTAMINDLFQKGGLASGECLERLTAITSQASSCYPRFFSISPISRDARSSASKQPPSKPHSIDPRWLTMIKRRIGKCMMFGLKPPQVKEAGDILQRIARDWRELIAGSEGYLTDEQRRGHVNNVTYLRYAETARVYFIRNIAVHIDPAHRKEWMNLVSPKGVGVIVRSLKIDYKFPMTYPDKVTVYHKLVHDPSAQQSQFAFDLQAMILSEARQRPAARVHEDIVVYDYKQNKKTILPPFVEAQFQTMWDLQERARKHWQQQILDIETQVRKLEVESWDREDAVEDMGSARK</sequence>
<dbReference type="InterPro" id="IPR029063">
    <property type="entry name" value="SAM-dependent_MTases_sf"/>
</dbReference>
<dbReference type="InterPro" id="IPR041698">
    <property type="entry name" value="Methyltransf_25"/>
</dbReference>
<protein>
    <recommendedName>
        <fullName evidence="1">Methyltransferase domain-containing protein</fullName>
    </recommendedName>
</protein>
<dbReference type="EMBL" id="BCLY01000009">
    <property type="protein sequence ID" value="GAQ08395.1"/>
    <property type="molecule type" value="Genomic_DNA"/>
</dbReference>
<dbReference type="InterPro" id="IPR029069">
    <property type="entry name" value="HotDog_dom_sf"/>
</dbReference>
<evidence type="ECO:0000259" key="1">
    <source>
        <dbReference type="Pfam" id="PF13649"/>
    </source>
</evidence>
<name>A0AAN4PQC0_ASPLE</name>
<dbReference type="Gene3D" id="3.40.50.150">
    <property type="entry name" value="Vaccinia Virus protein VP39"/>
    <property type="match status" value="1"/>
</dbReference>
<dbReference type="PANTHER" id="PTHR31793:SF39">
    <property type="entry name" value="THIOESTERASE_THIOL ESTER DEHYDRASE-ISOMERASE"/>
    <property type="match status" value="1"/>
</dbReference>